<gene>
    <name evidence="1" type="ORF">CPAG_08073</name>
</gene>
<organism evidence="1 2">
    <name type="scientific">Coccidioides posadasii RMSCC 3488</name>
    <dbReference type="NCBI Taxonomy" id="454284"/>
    <lineage>
        <taxon>Eukaryota</taxon>
        <taxon>Fungi</taxon>
        <taxon>Dikarya</taxon>
        <taxon>Ascomycota</taxon>
        <taxon>Pezizomycotina</taxon>
        <taxon>Eurotiomycetes</taxon>
        <taxon>Eurotiomycetidae</taxon>
        <taxon>Onygenales</taxon>
        <taxon>Onygenaceae</taxon>
        <taxon>Coccidioides</taxon>
    </lineage>
</organism>
<reference evidence="2" key="2">
    <citation type="journal article" date="2009" name="Genome Res.">
        <title>Comparative genomic analyses of the human fungal pathogens Coccidioides and their relatives.</title>
        <authorList>
            <person name="Sharpton T.J."/>
            <person name="Stajich J.E."/>
            <person name="Rounsley S.D."/>
            <person name="Gardner M.J."/>
            <person name="Wortman J.R."/>
            <person name="Jordar V.S."/>
            <person name="Maiti R."/>
            <person name="Kodira C.D."/>
            <person name="Neafsey D.E."/>
            <person name="Zeng Q."/>
            <person name="Hung C.-Y."/>
            <person name="McMahan C."/>
            <person name="Muszewska A."/>
            <person name="Grynberg M."/>
            <person name="Mandel M.A."/>
            <person name="Kellner E.M."/>
            <person name="Barker B.M."/>
            <person name="Galgiani J.N."/>
            <person name="Orbach M.J."/>
            <person name="Kirkland T.N."/>
            <person name="Cole G.T."/>
            <person name="Henn M.R."/>
            <person name="Birren B.W."/>
            <person name="Taylor J.W."/>
        </authorList>
    </citation>
    <scope>NUCLEOTIDE SEQUENCE [LARGE SCALE GENOMIC DNA]</scope>
    <source>
        <strain evidence="2">RMSCC 3488</strain>
    </source>
</reference>
<evidence type="ECO:0000313" key="1">
    <source>
        <dbReference type="EMBL" id="KMM71771.1"/>
    </source>
</evidence>
<accession>A0A0J6FF24</accession>
<reference evidence="2" key="3">
    <citation type="journal article" date="2010" name="Genome Res.">
        <title>Population genomic sequencing of Coccidioides fungi reveals recent hybridization and transposon control.</title>
        <authorList>
            <person name="Neafsey D.E."/>
            <person name="Barker B.M."/>
            <person name="Sharpton T.J."/>
            <person name="Stajich J.E."/>
            <person name="Park D.J."/>
            <person name="Whiston E."/>
            <person name="Hung C.-Y."/>
            <person name="McMahan C."/>
            <person name="White J."/>
            <person name="Sykes S."/>
            <person name="Heiman D."/>
            <person name="Young S."/>
            <person name="Zeng Q."/>
            <person name="Abouelleil A."/>
            <person name="Aftuck L."/>
            <person name="Bessette D."/>
            <person name="Brown A."/>
            <person name="FitzGerald M."/>
            <person name="Lui A."/>
            <person name="Macdonald J.P."/>
            <person name="Priest M."/>
            <person name="Orbach M.J."/>
            <person name="Galgiani J.N."/>
            <person name="Kirkland T.N."/>
            <person name="Cole G.T."/>
            <person name="Birren B.W."/>
            <person name="Henn M.R."/>
            <person name="Taylor J.W."/>
            <person name="Rounsley S.D."/>
        </authorList>
    </citation>
    <scope>NUCLEOTIDE SEQUENCE [LARGE SCALE GENOMIC DNA]</scope>
    <source>
        <strain evidence="2">RMSCC 3488</strain>
    </source>
</reference>
<name>A0A0J6FF24_COCPO</name>
<dbReference type="AlphaFoldDB" id="A0A0J6FF24"/>
<reference evidence="1 2" key="1">
    <citation type="submission" date="2007-06" db="EMBL/GenBank/DDBJ databases">
        <title>The Genome Sequence of Coccidioides posadasii RMSCC_3488.</title>
        <authorList>
            <consortium name="Coccidioides Genome Resources Consortium"/>
            <consortium name="The Broad Institute Genome Sequencing Platform"/>
            <person name="Henn M.R."/>
            <person name="Sykes S."/>
            <person name="Young S."/>
            <person name="Jaffe D."/>
            <person name="Berlin A."/>
            <person name="Alvarez P."/>
            <person name="Butler J."/>
            <person name="Gnerre S."/>
            <person name="Grabherr M."/>
            <person name="Mauceli E."/>
            <person name="Brockman W."/>
            <person name="Kodira C."/>
            <person name="Alvarado L."/>
            <person name="Zeng Q."/>
            <person name="Crawford M."/>
            <person name="Antoine C."/>
            <person name="Devon K."/>
            <person name="Galgiani J."/>
            <person name="Orsborn K."/>
            <person name="Lewis M.L."/>
            <person name="Nusbaum C."/>
            <person name="Galagan J."/>
            <person name="Birren B."/>
        </authorList>
    </citation>
    <scope>NUCLEOTIDE SEQUENCE [LARGE SCALE GENOMIC DNA]</scope>
    <source>
        <strain evidence="1 2">RMSCC 3488</strain>
    </source>
</reference>
<protein>
    <submittedName>
        <fullName evidence="1">Uncharacterized protein</fullName>
    </submittedName>
</protein>
<dbReference type="VEuPathDB" id="FungiDB:CPAG_08073"/>
<sequence>MRWDGMGRKRDSVSNGLTDIAQVGRRLSNYGSCGRCLGSKSWVQMNFLKAFLGDNIRDRLNVKSSTKNGIFSSLSSSSISKLLEAMPLKASPNSTLPPSQLVA</sequence>
<proteinExistence type="predicted"/>
<dbReference type="Proteomes" id="UP000054567">
    <property type="component" value="Unassembled WGS sequence"/>
</dbReference>
<evidence type="ECO:0000313" key="2">
    <source>
        <dbReference type="Proteomes" id="UP000054567"/>
    </source>
</evidence>
<dbReference type="EMBL" id="DS268113">
    <property type="protein sequence ID" value="KMM71771.1"/>
    <property type="molecule type" value="Genomic_DNA"/>
</dbReference>